<reference evidence="2" key="1">
    <citation type="submission" date="2019-02" db="EMBL/GenBank/DDBJ databases">
        <title>Glaciihabitans arcticus sp. nov., a psychrotolerant bacterium isolated from polar soil.</title>
        <authorList>
            <person name="Dahal R.H."/>
        </authorList>
    </citation>
    <scope>NUCLEOTIDE SEQUENCE [LARGE SCALE GENOMIC DNA]</scope>
    <source>
        <strain evidence="2">RP-3-7</strain>
    </source>
</reference>
<dbReference type="RefSeq" id="WP_130980949.1">
    <property type="nucleotide sequence ID" value="NZ_SISG01000001.1"/>
</dbReference>
<name>A0A4V2JET6_9MICO</name>
<dbReference type="Proteomes" id="UP000294194">
    <property type="component" value="Unassembled WGS sequence"/>
</dbReference>
<keyword evidence="2" id="KW-1185">Reference proteome</keyword>
<dbReference type="EMBL" id="SISG01000001">
    <property type="protein sequence ID" value="TBN56839.1"/>
    <property type="molecule type" value="Genomic_DNA"/>
</dbReference>
<comment type="caution">
    <text evidence="1">The sequence shown here is derived from an EMBL/GenBank/DDBJ whole genome shotgun (WGS) entry which is preliminary data.</text>
</comment>
<protein>
    <recommendedName>
        <fullName evidence="3">CobB/CobQ-like glutamine amidotransferase domain-containing protein</fullName>
    </recommendedName>
</protein>
<accession>A0A4V2JET6</accession>
<evidence type="ECO:0000313" key="2">
    <source>
        <dbReference type="Proteomes" id="UP000294194"/>
    </source>
</evidence>
<proteinExistence type="predicted"/>
<gene>
    <name evidence="1" type="ORF">EYE40_05180</name>
</gene>
<evidence type="ECO:0000313" key="1">
    <source>
        <dbReference type="EMBL" id="TBN56839.1"/>
    </source>
</evidence>
<evidence type="ECO:0008006" key="3">
    <source>
        <dbReference type="Google" id="ProtNLM"/>
    </source>
</evidence>
<organism evidence="1 2">
    <name type="scientific">Glaciihabitans arcticus</name>
    <dbReference type="NCBI Taxonomy" id="2668039"/>
    <lineage>
        <taxon>Bacteria</taxon>
        <taxon>Bacillati</taxon>
        <taxon>Actinomycetota</taxon>
        <taxon>Actinomycetes</taxon>
        <taxon>Micrococcales</taxon>
        <taxon>Microbacteriaceae</taxon>
        <taxon>Glaciihabitans</taxon>
    </lineage>
</organism>
<sequence>MTLTIEVLFPEIANLHGDLANIDYLAQCRPDARIVRTGLTDTPAFVAGKVDLVYLGAMTEQGQLKAVRRLLPHRERIEELIGAGTSFLFTHNALEVLGTRISNKDMDYDEAGVGIFDLESTVRMFGRYNGKVLGGVPEAGAHPVLGYKSQFSMVSGGVNLPGFLVAERGIGRNTSTAVEGVRVNNFIGTSLIGPLLVVNPHLTRGLLARLDPDTEPVLAHEDLAIAAYDARLADFRDGRRWHPFERVQ</sequence>
<dbReference type="AlphaFoldDB" id="A0A4V2JET6"/>